<dbReference type="PANTHER" id="PTHR22888:SF9">
    <property type="entry name" value="CYTOCHROME C OXIDASE SUBUNIT 2"/>
    <property type="match status" value="1"/>
</dbReference>
<keyword evidence="7" id="KW-1278">Translocase</keyword>
<keyword evidence="3 14" id="KW-0813">Transport</keyword>
<evidence type="ECO:0000256" key="9">
    <source>
        <dbReference type="ARBA" id="ARBA00022989"/>
    </source>
</evidence>
<comment type="similarity">
    <text evidence="2 14">Belongs to the cytochrome c oxidase subunit 2 family.</text>
</comment>
<comment type="subcellular location">
    <subcellularLocation>
        <location evidence="14">Cell membrane</location>
        <topology evidence="14">Multi-pass membrane protein</topology>
    </subcellularLocation>
    <subcellularLocation>
        <location evidence="1">Membrane</location>
        <topology evidence="1">Multi-pass membrane protein</topology>
    </subcellularLocation>
</comment>
<dbReference type="PROSITE" id="PS50857">
    <property type="entry name" value="COX2_CUA"/>
    <property type="match status" value="1"/>
</dbReference>
<feature type="transmembrane region" description="Helical" evidence="16">
    <location>
        <begin position="19"/>
        <end position="39"/>
    </location>
</feature>
<comment type="catalytic activity">
    <reaction evidence="13 15">
        <text>4 Fe(II)-[cytochrome c] + O2 + 8 H(+)(in) = 4 Fe(III)-[cytochrome c] + 2 H2O + 4 H(+)(out)</text>
        <dbReference type="Rhea" id="RHEA:11436"/>
        <dbReference type="Rhea" id="RHEA-COMP:10350"/>
        <dbReference type="Rhea" id="RHEA-COMP:14399"/>
        <dbReference type="ChEBI" id="CHEBI:15377"/>
        <dbReference type="ChEBI" id="CHEBI:15378"/>
        <dbReference type="ChEBI" id="CHEBI:15379"/>
        <dbReference type="ChEBI" id="CHEBI:29033"/>
        <dbReference type="ChEBI" id="CHEBI:29034"/>
        <dbReference type="EC" id="7.1.1.9"/>
    </reaction>
</comment>
<keyword evidence="5 14" id="KW-0812">Transmembrane</keyword>
<feature type="transmembrane region" description="Helical" evidence="16">
    <location>
        <begin position="59"/>
        <end position="85"/>
    </location>
</feature>
<dbReference type="InterPro" id="IPR002429">
    <property type="entry name" value="CcO_II-like_C"/>
</dbReference>
<sequence length="279" mass="30606">MEHPGAEAPEVQAHARHGVAVAVLVWAVTAAAVVATVVATKHWWLPPVASTQGMAIDRLFLVVFSIISVVFVLVHLLLGFTAMRFRQTSAAQRAAHWHENRRLEAGWTIATAGILIVLTIFGGSLWLQVHGSPPSGAMTVEVVAQQFGWQFHYPGPDGVLAPVDLTRDSFRSPLGIQRAERGAADDVITNELHLVVNRPVRLLIRSKDVIHSFYVPHFRFKQDAVPGRVTQVWFTPTRTGTYPIACAELCGVGHFVMASTLKVETPDQFEAWMASPGTR</sequence>
<name>A0ABZ1C178_9FIRM</name>
<keyword evidence="11 16" id="KW-0472">Membrane</keyword>
<dbReference type="InterPro" id="IPR045187">
    <property type="entry name" value="CcO_II"/>
</dbReference>
<evidence type="ECO:0000256" key="16">
    <source>
        <dbReference type="SAM" id="Phobius"/>
    </source>
</evidence>
<evidence type="ECO:0000256" key="1">
    <source>
        <dbReference type="ARBA" id="ARBA00004141"/>
    </source>
</evidence>
<dbReference type="EC" id="7.1.1.9" evidence="15"/>
<evidence type="ECO:0000256" key="12">
    <source>
        <dbReference type="ARBA" id="ARBA00024688"/>
    </source>
</evidence>
<dbReference type="PRINTS" id="PR01166">
    <property type="entry name" value="CYCOXIDASEII"/>
</dbReference>
<comment type="cofactor">
    <cofactor evidence="15">
        <name>Cu cation</name>
        <dbReference type="ChEBI" id="CHEBI:23378"/>
    </cofactor>
    <text evidence="15">Binds a copper A center.</text>
</comment>
<dbReference type="InterPro" id="IPR001505">
    <property type="entry name" value="Copper_CuA"/>
</dbReference>
<keyword evidence="6 15" id="KW-0479">Metal-binding</keyword>
<evidence type="ECO:0000256" key="3">
    <source>
        <dbReference type="ARBA" id="ARBA00022448"/>
    </source>
</evidence>
<dbReference type="InterPro" id="IPR008972">
    <property type="entry name" value="Cupredoxin"/>
</dbReference>
<keyword evidence="19" id="KW-1185">Reference proteome</keyword>
<dbReference type="Pfam" id="PF02790">
    <property type="entry name" value="COX2_TM"/>
    <property type="match status" value="1"/>
</dbReference>
<dbReference type="InterPro" id="IPR011759">
    <property type="entry name" value="Cyt_c_oxidase_su2_TM_dom"/>
</dbReference>
<keyword evidence="10 15" id="KW-0186">Copper</keyword>
<dbReference type="Gene3D" id="1.10.287.90">
    <property type="match status" value="1"/>
</dbReference>
<keyword evidence="9 16" id="KW-1133">Transmembrane helix</keyword>
<feature type="domain" description="Cytochrome oxidase subunit II copper A binding" evidence="17">
    <location>
        <begin position="135"/>
        <end position="275"/>
    </location>
</feature>
<dbReference type="Pfam" id="PF00116">
    <property type="entry name" value="COX2"/>
    <property type="match status" value="1"/>
</dbReference>
<dbReference type="CDD" id="cd13919">
    <property type="entry name" value="CuRO_HCO_II_like_5"/>
    <property type="match status" value="1"/>
</dbReference>
<evidence type="ECO:0000256" key="10">
    <source>
        <dbReference type="ARBA" id="ARBA00023008"/>
    </source>
</evidence>
<dbReference type="EMBL" id="CP141615">
    <property type="protein sequence ID" value="WRP18541.1"/>
    <property type="molecule type" value="Genomic_DNA"/>
</dbReference>
<evidence type="ECO:0000256" key="6">
    <source>
        <dbReference type="ARBA" id="ARBA00022723"/>
    </source>
</evidence>
<feature type="transmembrane region" description="Helical" evidence="16">
    <location>
        <begin position="105"/>
        <end position="127"/>
    </location>
</feature>
<keyword evidence="8 14" id="KW-0249">Electron transport</keyword>
<evidence type="ECO:0000256" key="8">
    <source>
        <dbReference type="ARBA" id="ARBA00022982"/>
    </source>
</evidence>
<dbReference type="PROSITE" id="PS00078">
    <property type="entry name" value="COX2"/>
    <property type="match status" value="1"/>
</dbReference>
<evidence type="ECO:0000313" key="18">
    <source>
        <dbReference type="EMBL" id="WRP18541.1"/>
    </source>
</evidence>
<dbReference type="InterPro" id="IPR036257">
    <property type="entry name" value="Cyt_c_oxidase_su2_TM_sf"/>
</dbReference>
<dbReference type="Proteomes" id="UP001332192">
    <property type="component" value="Chromosome"/>
</dbReference>
<keyword evidence="4 14" id="KW-0679">Respiratory chain</keyword>
<dbReference type="RefSeq" id="WP_324717814.1">
    <property type="nucleotide sequence ID" value="NZ_CP141615.1"/>
</dbReference>
<dbReference type="PANTHER" id="PTHR22888">
    <property type="entry name" value="CYTOCHROME C OXIDASE, SUBUNIT II"/>
    <property type="match status" value="1"/>
</dbReference>
<proteinExistence type="inferred from homology"/>
<evidence type="ECO:0000256" key="13">
    <source>
        <dbReference type="ARBA" id="ARBA00047816"/>
    </source>
</evidence>
<evidence type="ECO:0000313" key="19">
    <source>
        <dbReference type="Proteomes" id="UP001332192"/>
    </source>
</evidence>
<evidence type="ECO:0000256" key="5">
    <source>
        <dbReference type="ARBA" id="ARBA00022692"/>
    </source>
</evidence>
<evidence type="ECO:0000256" key="15">
    <source>
        <dbReference type="RuleBase" id="RU004024"/>
    </source>
</evidence>
<evidence type="ECO:0000256" key="2">
    <source>
        <dbReference type="ARBA" id="ARBA00007866"/>
    </source>
</evidence>
<dbReference type="InterPro" id="IPR014222">
    <property type="entry name" value="Cyt_c_oxidase_su2"/>
</dbReference>
<dbReference type="Gene3D" id="2.60.40.420">
    <property type="entry name" value="Cupredoxins - blue copper proteins"/>
    <property type="match status" value="1"/>
</dbReference>
<dbReference type="NCBIfam" id="TIGR02866">
    <property type="entry name" value="CoxB"/>
    <property type="match status" value="1"/>
</dbReference>
<dbReference type="SUPFAM" id="SSF81464">
    <property type="entry name" value="Cytochrome c oxidase subunit II-like, transmembrane region"/>
    <property type="match status" value="1"/>
</dbReference>
<dbReference type="SUPFAM" id="SSF49503">
    <property type="entry name" value="Cupredoxins"/>
    <property type="match status" value="1"/>
</dbReference>
<gene>
    <name evidence="18" type="primary">coxB</name>
    <name evidence="18" type="ORF">U7230_05935</name>
</gene>
<evidence type="ECO:0000256" key="14">
    <source>
        <dbReference type="RuleBase" id="RU000456"/>
    </source>
</evidence>
<evidence type="ECO:0000259" key="17">
    <source>
        <dbReference type="PROSITE" id="PS50857"/>
    </source>
</evidence>
<organism evidence="18 19">
    <name type="scientific">Carboxydichorda subterranea</name>
    <dbReference type="NCBI Taxonomy" id="3109565"/>
    <lineage>
        <taxon>Bacteria</taxon>
        <taxon>Bacillati</taxon>
        <taxon>Bacillota</taxon>
        <taxon>Limnochordia</taxon>
        <taxon>Limnochordales</taxon>
        <taxon>Geochordaceae</taxon>
        <taxon>Carboxydichorda</taxon>
    </lineage>
</organism>
<reference evidence="18 19" key="1">
    <citation type="journal article" date="2024" name="Front. Microbiol.">
        <title>Novel thermophilic genera Geochorda gen. nov. and Carboxydochorda gen. nov. from the deep terrestrial subsurface reveal the ecophysiological diversity in the class Limnochordia.</title>
        <authorList>
            <person name="Karnachuk O.V."/>
            <person name="Lukina A.P."/>
            <person name="Avakyan M.R."/>
            <person name="Kadnikov V.V."/>
            <person name="Begmatov S."/>
            <person name="Beletsky A.V."/>
            <person name="Vlasova K.G."/>
            <person name="Novikov A.A."/>
            <person name="Shcherbakova V.A."/>
            <person name="Mardanov A.V."/>
            <person name="Ravin N.V."/>
        </authorList>
    </citation>
    <scope>NUCLEOTIDE SEQUENCE [LARGE SCALE GENOMIC DNA]</scope>
    <source>
        <strain evidence="18 19">L945</strain>
    </source>
</reference>
<evidence type="ECO:0000256" key="11">
    <source>
        <dbReference type="ARBA" id="ARBA00023136"/>
    </source>
</evidence>
<comment type="function">
    <text evidence="12 15">Subunits I and II form the functional core of the enzyme complex. Electrons originating in cytochrome c are transferred via heme a and Cu(A) to the binuclear center formed by heme a3 and Cu(B).</text>
</comment>
<protein>
    <recommendedName>
        <fullName evidence="15">Cytochrome c oxidase subunit 2</fullName>
        <ecNumber evidence="15">7.1.1.9</ecNumber>
    </recommendedName>
</protein>
<evidence type="ECO:0000256" key="7">
    <source>
        <dbReference type="ARBA" id="ARBA00022967"/>
    </source>
</evidence>
<accession>A0ABZ1C178</accession>
<evidence type="ECO:0000256" key="4">
    <source>
        <dbReference type="ARBA" id="ARBA00022660"/>
    </source>
</evidence>